<dbReference type="EMBL" id="CYPW01000017">
    <property type="protein sequence ID" value="CUH52362.1"/>
    <property type="molecule type" value="Genomic_DNA"/>
</dbReference>
<accession>A0A0P1EQG0</accession>
<keyword evidence="2" id="KW-1185">Reference proteome</keyword>
<name>A0A0P1EQG0_9RHOB</name>
<evidence type="ECO:0000313" key="2">
    <source>
        <dbReference type="Proteomes" id="UP000054823"/>
    </source>
</evidence>
<dbReference type="AlphaFoldDB" id="A0A0P1EQG0"/>
<dbReference type="RefSeq" id="WP_144432531.1">
    <property type="nucleotide sequence ID" value="NZ_CYPW01000017.1"/>
</dbReference>
<protein>
    <submittedName>
        <fullName evidence="1">Uncharacterized protein</fullName>
    </submittedName>
</protein>
<evidence type="ECO:0000313" key="1">
    <source>
        <dbReference type="EMBL" id="CUH52362.1"/>
    </source>
</evidence>
<sequence length="118" mass="12244">MVEAVGILGESTGWGGLSASQNAMLHAALAKYAGQPAVAPQESSKPQEVPPIRELVRASRGQNEAQQHKAVDGAVMSAIRSAVTSFERSGGGDFAKVLKAKLDDAGIDSSKSVVDYYA</sequence>
<dbReference type="STRING" id="321267.SHM7688_01808"/>
<organism evidence="1 2">
    <name type="scientific">Shimia marina</name>
    <dbReference type="NCBI Taxonomy" id="321267"/>
    <lineage>
        <taxon>Bacteria</taxon>
        <taxon>Pseudomonadati</taxon>
        <taxon>Pseudomonadota</taxon>
        <taxon>Alphaproteobacteria</taxon>
        <taxon>Rhodobacterales</taxon>
        <taxon>Roseobacteraceae</taxon>
    </lineage>
</organism>
<proteinExistence type="predicted"/>
<reference evidence="1 2" key="1">
    <citation type="submission" date="2015-09" db="EMBL/GenBank/DDBJ databases">
        <authorList>
            <consortium name="Swine Surveillance"/>
        </authorList>
    </citation>
    <scope>NUCLEOTIDE SEQUENCE [LARGE SCALE GENOMIC DNA]</scope>
    <source>
        <strain evidence="1 2">CECT 7688</strain>
    </source>
</reference>
<gene>
    <name evidence="1" type="ORF">SHM7688_01808</name>
</gene>
<dbReference type="Proteomes" id="UP000054823">
    <property type="component" value="Unassembled WGS sequence"/>
</dbReference>